<dbReference type="InterPro" id="IPR011701">
    <property type="entry name" value="MFS"/>
</dbReference>
<evidence type="ECO:0000313" key="10">
    <source>
        <dbReference type="Proteomes" id="UP001607151"/>
    </source>
</evidence>
<feature type="transmembrane region" description="Helical" evidence="7">
    <location>
        <begin position="237"/>
        <end position="257"/>
    </location>
</feature>
<keyword evidence="3" id="KW-1003">Cell membrane</keyword>
<feature type="transmembrane region" description="Helical" evidence="7">
    <location>
        <begin position="292"/>
        <end position="311"/>
    </location>
</feature>
<dbReference type="Proteomes" id="UP001607151">
    <property type="component" value="Unassembled WGS sequence"/>
</dbReference>
<dbReference type="Gene3D" id="1.20.1250.20">
    <property type="entry name" value="MFS general substrate transporter like domains"/>
    <property type="match status" value="2"/>
</dbReference>
<feature type="transmembrane region" description="Helical" evidence="7">
    <location>
        <begin position="138"/>
        <end position="157"/>
    </location>
</feature>
<feature type="transmembrane region" description="Helical" evidence="7">
    <location>
        <begin position="356"/>
        <end position="373"/>
    </location>
</feature>
<evidence type="ECO:0000256" key="2">
    <source>
        <dbReference type="ARBA" id="ARBA00022448"/>
    </source>
</evidence>
<dbReference type="InterPro" id="IPR020846">
    <property type="entry name" value="MFS_dom"/>
</dbReference>
<keyword evidence="5 7" id="KW-1133">Transmembrane helix</keyword>
<accession>A0ABW7IU57</accession>
<proteinExistence type="predicted"/>
<comment type="subcellular location">
    <subcellularLocation>
        <location evidence="1">Cell membrane</location>
        <topology evidence="1">Multi-pass membrane protein</topology>
    </subcellularLocation>
</comment>
<evidence type="ECO:0000259" key="8">
    <source>
        <dbReference type="PROSITE" id="PS50850"/>
    </source>
</evidence>
<keyword evidence="4 7" id="KW-0812">Transmembrane</keyword>
<evidence type="ECO:0000256" key="7">
    <source>
        <dbReference type="SAM" id="Phobius"/>
    </source>
</evidence>
<dbReference type="SUPFAM" id="SSF103473">
    <property type="entry name" value="MFS general substrate transporter"/>
    <property type="match status" value="1"/>
</dbReference>
<organism evidence="9 10">
    <name type="scientific">Vibrio rumoiensis</name>
    <dbReference type="NCBI Taxonomy" id="76258"/>
    <lineage>
        <taxon>Bacteria</taxon>
        <taxon>Pseudomonadati</taxon>
        <taxon>Pseudomonadota</taxon>
        <taxon>Gammaproteobacteria</taxon>
        <taxon>Vibrionales</taxon>
        <taxon>Vibrionaceae</taxon>
        <taxon>Vibrio</taxon>
    </lineage>
</organism>
<dbReference type="PANTHER" id="PTHR23521:SF2">
    <property type="entry name" value="TRANSPORTER MFS SUPERFAMILY"/>
    <property type="match status" value="1"/>
</dbReference>
<feature type="transmembrane region" description="Helical" evidence="7">
    <location>
        <begin position="12"/>
        <end position="35"/>
    </location>
</feature>
<feature type="transmembrane region" description="Helical" evidence="7">
    <location>
        <begin position="323"/>
        <end position="344"/>
    </location>
</feature>
<dbReference type="CDD" id="cd17477">
    <property type="entry name" value="MFS_YcaD_like"/>
    <property type="match status" value="1"/>
</dbReference>
<dbReference type="Pfam" id="PF07690">
    <property type="entry name" value="MFS_1"/>
    <property type="match status" value="1"/>
</dbReference>
<feature type="transmembrane region" description="Helical" evidence="7">
    <location>
        <begin position="163"/>
        <end position="184"/>
    </location>
</feature>
<dbReference type="EMBL" id="JBIHSN010000002">
    <property type="protein sequence ID" value="MFH0265171.1"/>
    <property type="molecule type" value="Genomic_DNA"/>
</dbReference>
<feature type="transmembrane region" description="Helical" evidence="7">
    <location>
        <begin position="205"/>
        <end position="225"/>
    </location>
</feature>
<dbReference type="PANTHER" id="PTHR23521">
    <property type="entry name" value="TRANSPORTER MFS SUPERFAMILY"/>
    <property type="match status" value="1"/>
</dbReference>
<evidence type="ECO:0000256" key="1">
    <source>
        <dbReference type="ARBA" id="ARBA00004651"/>
    </source>
</evidence>
<feature type="transmembrane region" description="Helical" evidence="7">
    <location>
        <begin position="269"/>
        <end position="286"/>
    </location>
</feature>
<sequence>MNDVALTSSKPSFFIPVAALSLYAVASGYLMSLIPLMLGQYGLSTDAASWLASAFYAGLLLGAMFIEPIVAKVGHKNAFIFFLVLFSLTIVIMPIVPAFESWLFARFIAGIAVAGIFVVVESWLLIGDEKSRAKRLGLYMASLYGGATLGQLGISVFDLNSEWPFVVILSLLMVATLLLCFGRCQQPQTETHSALSLKQVLKMKKAALIGCMVSGLLIGSIYGLMPLELHDRHVSTAKIGSLMALLVMGAMLVQPIVSWSSQFVGKKMLMGLFCLLGVFAIGLTTLSSSLVVLAICLVLLGMATFSIYPLAISLGCDGLEERYIVSATQVMLLAYSIGSVVGPIAAQHWMNNPEGLIGFLFVILLATSLYMFAMSIKRKSRMIAGE</sequence>
<dbReference type="RefSeq" id="WP_394607518.1">
    <property type="nucleotide sequence ID" value="NZ_JBIHSN010000002.1"/>
</dbReference>
<comment type="caution">
    <text evidence="9">The sequence shown here is derived from an EMBL/GenBank/DDBJ whole genome shotgun (WGS) entry which is preliminary data.</text>
</comment>
<dbReference type="InterPro" id="IPR047200">
    <property type="entry name" value="MFS_YcaD-like"/>
</dbReference>
<keyword evidence="2" id="KW-0813">Transport</keyword>
<evidence type="ECO:0000313" key="9">
    <source>
        <dbReference type="EMBL" id="MFH0265171.1"/>
    </source>
</evidence>
<feature type="transmembrane region" description="Helical" evidence="7">
    <location>
        <begin position="78"/>
        <end position="97"/>
    </location>
</feature>
<keyword evidence="10" id="KW-1185">Reference proteome</keyword>
<evidence type="ECO:0000256" key="6">
    <source>
        <dbReference type="ARBA" id="ARBA00023136"/>
    </source>
</evidence>
<feature type="transmembrane region" description="Helical" evidence="7">
    <location>
        <begin position="47"/>
        <end position="66"/>
    </location>
</feature>
<reference evidence="9 10" key="1">
    <citation type="submission" date="2024-10" db="EMBL/GenBank/DDBJ databases">
        <authorList>
            <person name="Yibar A."/>
            <person name="Saticioglu I.B."/>
            <person name="Duman M."/>
            <person name="Ajmi N."/>
            <person name="Gurler F."/>
            <person name="Ay H."/>
            <person name="Onuk E."/>
            <person name="Guler S."/>
            <person name="Romalde J.L."/>
        </authorList>
    </citation>
    <scope>NUCLEOTIDE SEQUENCE [LARGE SCALE GENOMIC DNA]</scope>
    <source>
        <strain evidence="9 10">14-MA-B</strain>
    </source>
</reference>
<evidence type="ECO:0000256" key="5">
    <source>
        <dbReference type="ARBA" id="ARBA00022989"/>
    </source>
</evidence>
<evidence type="ECO:0000256" key="4">
    <source>
        <dbReference type="ARBA" id="ARBA00022692"/>
    </source>
</evidence>
<feature type="domain" description="Major facilitator superfamily (MFS) profile" evidence="8">
    <location>
        <begin position="12"/>
        <end position="381"/>
    </location>
</feature>
<keyword evidence="6 7" id="KW-0472">Membrane</keyword>
<dbReference type="PROSITE" id="PS50850">
    <property type="entry name" value="MFS"/>
    <property type="match status" value="1"/>
</dbReference>
<evidence type="ECO:0000256" key="3">
    <source>
        <dbReference type="ARBA" id="ARBA00022475"/>
    </source>
</evidence>
<feature type="transmembrane region" description="Helical" evidence="7">
    <location>
        <begin position="103"/>
        <end position="126"/>
    </location>
</feature>
<dbReference type="InterPro" id="IPR036259">
    <property type="entry name" value="MFS_trans_sf"/>
</dbReference>
<protein>
    <submittedName>
        <fullName evidence="9">MFS transporter</fullName>
    </submittedName>
</protein>
<gene>
    <name evidence="9" type="ORF">ACGRQ9_06620</name>
</gene>
<name>A0ABW7IU57_9VIBR</name>